<evidence type="ECO:0000256" key="3">
    <source>
        <dbReference type="SAM" id="Phobius"/>
    </source>
</evidence>
<dbReference type="RefSeq" id="WP_131282291.1">
    <property type="nucleotide sequence ID" value="NZ_JBHSLR010000001.1"/>
</dbReference>
<comment type="caution">
    <text evidence="4">The sequence shown here is derived from an EMBL/GenBank/DDBJ whole genome shotgun (WGS) entry which is preliminary data.</text>
</comment>
<keyword evidence="5" id="KW-1185">Reference proteome</keyword>
<reference evidence="4 5" key="1">
    <citation type="submission" date="2019-02" db="EMBL/GenBank/DDBJ databases">
        <title>Arcanobacterium bovis sp. nov., isolated from the milk of a cow with mastitis.</title>
        <authorList>
            <person name="Sammra O."/>
            <person name="Foster G."/>
            <person name="Hassan A."/>
            <person name="Alssahen M."/>
            <person name="Laemmler C."/>
            <person name="Borowiak M."/>
            <person name="Malorny B."/>
            <person name="Abdulmawjood A."/>
        </authorList>
    </citation>
    <scope>NUCLEOTIDE SEQUENCE [LARGE SCALE GENOMIC DNA]</scope>
    <source>
        <strain evidence="4 5">C605018/01/1</strain>
    </source>
</reference>
<feature type="compositionally biased region" description="Low complexity" evidence="2">
    <location>
        <begin position="257"/>
        <end position="276"/>
    </location>
</feature>
<feature type="region of interest" description="Disordered" evidence="2">
    <location>
        <begin position="252"/>
        <end position="336"/>
    </location>
</feature>
<evidence type="ECO:0000313" key="4">
    <source>
        <dbReference type="EMBL" id="TBW20795.1"/>
    </source>
</evidence>
<gene>
    <name evidence="4" type="ORF">EZJ44_08095</name>
</gene>
<keyword evidence="1" id="KW-0175">Coiled coil</keyword>
<feature type="compositionally biased region" description="Gly residues" evidence="2">
    <location>
        <begin position="302"/>
        <end position="312"/>
    </location>
</feature>
<proteinExistence type="predicted"/>
<feature type="compositionally biased region" description="Low complexity" evidence="2">
    <location>
        <begin position="287"/>
        <end position="301"/>
    </location>
</feature>
<dbReference type="Proteomes" id="UP000293036">
    <property type="component" value="Unassembled WGS sequence"/>
</dbReference>
<evidence type="ECO:0000256" key="2">
    <source>
        <dbReference type="SAM" id="MobiDB-lite"/>
    </source>
</evidence>
<dbReference type="EMBL" id="SJDT01000008">
    <property type="protein sequence ID" value="TBW20795.1"/>
    <property type="molecule type" value="Genomic_DNA"/>
</dbReference>
<feature type="coiled-coil region" evidence="1">
    <location>
        <begin position="54"/>
        <end position="81"/>
    </location>
</feature>
<sequence>MNSLKQIKQKISNTPRTLKVILAGVVAVVVALCAVVGYWQITKSQARSAYYTAYDAYAQEFALLERARKDARAQKAECEVNAVPDRNDCRDFLRVLEQAENIKQIAEIDDDDPTKAELYTIAADLGSDTQQLQGLNMQLAQTSAAARKNLVASSKIWRDANLKPWLDWSKNLVVSSHQLLARSDGHVSDPQTRVVLAEQVTKLETGVKNAEEKYETLMYADAKTLHESLSQLYQGTEAAATAVQASMAAFESAQARPTPVSSKTTTAKSPASSRGGKSAGGSGSSAGGATTQSGSAGAGAPSTGGGSTGGQNGWVETGSSDICGVGSGESWHEVPC</sequence>
<name>A0A4V2KQZ5_9ACTO</name>
<keyword evidence="3" id="KW-0472">Membrane</keyword>
<organism evidence="4 5">
    <name type="scientific">Arcanobacterium bovis</name>
    <dbReference type="NCBI Taxonomy" id="2529275"/>
    <lineage>
        <taxon>Bacteria</taxon>
        <taxon>Bacillati</taxon>
        <taxon>Actinomycetota</taxon>
        <taxon>Actinomycetes</taxon>
        <taxon>Actinomycetales</taxon>
        <taxon>Actinomycetaceae</taxon>
        <taxon>Arcanobacterium</taxon>
    </lineage>
</organism>
<keyword evidence="3" id="KW-1133">Transmembrane helix</keyword>
<evidence type="ECO:0000256" key="1">
    <source>
        <dbReference type="SAM" id="Coils"/>
    </source>
</evidence>
<dbReference type="AlphaFoldDB" id="A0A4V2KQZ5"/>
<feature type="transmembrane region" description="Helical" evidence="3">
    <location>
        <begin position="20"/>
        <end position="39"/>
    </location>
</feature>
<protein>
    <submittedName>
        <fullName evidence="4">Uncharacterized protein</fullName>
    </submittedName>
</protein>
<accession>A0A4V2KQZ5</accession>
<keyword evidence="3" id="KW-0812">Transmembrane</keyword>
<evidence type="ECO:0000313" key="5">
    <source>
        <dbReference type="Proteomes" id="UP000293036"/>
    </source>
</evidence>
<feature type="compositionally biased region" description="Gly residues" evidence="2">
    <location>
        <begin position="277"/>
        <end position="286"/>
    </location>
</feature>